<name>A0A1W1ZGY8_9BURK</name>
<dbReference type="RefSeq" id="WP_084283280.1">
    <property type="nucleotide sequence ID" value="NZ_FWXJ01000005.1"/>
</dbReference>
<dbReference type="GO" id="GO:0003824">
    <property type="term" value="F:catalytic activity"/>
    <property type="evidence" value="ECO:0007669"/>
    <property type="project" value="UniProtKB-ARBA"/>
</dbReference>
<evidence type="ECO:0000313" key="3">
    <source>
        <dbReference type="Proteomes" id="UP000192708"/>
    </source>
</evidence>
<dbReference type="Proteomes" id="UP000192708">
    <property type="component" value="Unassembled WGS sequence"/>
</dbReference>
<dbReference type="Gene3D" id="3.90.226.10">
    <property type="entry name" value="2-enoyl-CoA Hydratase, Chain A, domain 1"/>
    <property type="match status" value="1"/>
</dbReference>
<dbReference type="SUPFAM" id="SSF52096">
    <property type="entry name" value="ClpP/crotonase"/>
    <property type="match status" value="1"/>
</dbReference>
<dbReference type="InterPro" id="IPR014748">
    <property type="entry name" value="Enoyl-CoA_hydra_C"/>
</dbReference>
<gene>
    <name evidence="2" type="ORF">SAMN06296008_105123</name>
</gene>
<sequence>MKNYTTLILKNRAPGVLEIEMSRPEVFNAFDETMIVEMQDAFEFANNSPEIRVIVLSGTGKHFSAGADLQWMKRASTASEEWNLEDARKFAKMLSTIDQSVKPVVARIQGAALGGGFGLACVCDIAIAAEQASFAISEAKFGILPSAIGPYVINTVGKRQARRLALTTMKISANDALKINLVHEVTTLDQLDAVVNQNVTMLLASSPNAIKEIKQLFGQLAHGPVTPEVVELTAQTISRVRGTDEAKEGFDAFLNKRPANWIPQS</sequence>
<protein>
    <submittedName>
        <fullName evidence="2">Methylglutaconyl-CoA hydratase</fullName>
    </submittedName>
</protein>
<organism evidence="2 3">
    <name type="scientific">Polynucleobacter kasalickyi</name>
    <dbReference type="NCBI Taxonomy" id="1938817"/>
    <lineage>
        <taxon>Bacteria</taxon>
        <taxon>Pseudomonadati</taxon>
        <taxon>Pseudomonadota</taxon>
        <taxon>Betaproteobacteria</taxon>
        <taxon>Burkholderiales</taxon>
        <taxon>Burkholderiaceae</taxon>
        <taxon>Polynucleobacter</taxon>
    </lineage>
</organism>
<dbReference type="PANTHER" id="PTHR42964:SF1">
    <property type="entry name" value="POLYKETIDE BIOSYNTHESIS ENOYL-COA HYDRATASE PKSH-RELATED"/>
    <property type="match status" value="1"/>
</dbReference>
<dbReference type="InterPro" id="IPR001753">
    <property type="entry name" value="Enoyl-CoA_hydra/iso"/>
</dbReference>
<evidence type="ECO:0000256" key="1">
    <source>
        <dbReference type="ARBA" id="ARBA00005254"/>
    </source>
</evidence>
<dbReference type="CDD" id="cd06558">
    <property type="entry name" value="crotonase-like"/>
    <property type="match status" value="1"/>
</dbReference>
<reference evidence="2 3" key="1">
    <citation type="submission" date="2017-04" db="EMBL/GenBank/DDBJ databases">
        <authorList>
            <person name="Afonso C.L."/>
            <person name="Miller P.J."/>
            <person name="Scott M.A."/>
            <person name="Spackman E."/>
            <person name="Goraichik I."/>
            <person name="Dimitrov K.M."/>
            <person name="Suarez D.L."/>
            <person name="Swayne D.E."/>
        </authorList>
    </citation>
    <scope>NUCLEOTIDE SEQUENCE [LARGE SCALE GENOMIC DNA]</scope>
    <source>
        <strain evidence="2 3">VK13</strain>
    </source>
</reference>
<dbReference type="InterPro" id="IPR051683">
    <property type="entry name" value="Enoyl-CoA_Hydratase/Isomerase"/>
</dbReference>
<dbReference type="AlphaFoldDB" id="A0A1W1ZGY8"/>
<keyword evidence="3" id="KW-1185">Reference proteome</keyword>
<dbReference type="STRING" id="1938817.SAMN06296008_105123"/>
<dbReference type="OrthoDB" id="9807606at2"/>
<dbReference type="InterPro" id="IPR029045">
    <property type="entry name" value="ClpP/crotonase-like_dom_sf"/>
</dbReference>
<dbReference type="Gene3D" id="1.10.12.10">
    <property type="entry name" value="Lyase 2-enoyl-coa Hydratase, Chain A, domain 2"/>
    <property type="match status" value="1"/>
</dbReference>
<dbReference type="PANTHER" id="PTHR42964">
    <property type="entry name" value="ENOYL-COA HYDRATASE"/>
    <property type="match status" value="1"/>
</dbReference>
<evidence type="ECO:0000313" key="2">
    <source>
        <dbReference type="EMBL" id="SMC47647.1"/>
    </source>
</evidence>
<accession>A0A1W1ZGY8</accession>
<comment type="similarity">
    <text evidence="1">Belongs to the enoyl-CoA hydratase/isomerase family.</text>
</comment>
<proteinExistence type="inferred from homology"/>
<dbReference type="Pfam" id="PF00378">
    <property type="entry name" value="ECH_1"/>
    <property type="match status" value="1"/>
</dbReference>
<dbReference type="EMBL" id="FWXJ01000005">
    <property type="protein sequence ID" value="SMC47647.1"/>
    <property type="molecule type" value="Genomic_DNA"/>
</dbReference>